<comment type="caution">
    <text evidence="1">The sequence shown here is derived from an EMBL/GenBank/DDBJ whole genome shotgun (WGS) entry which is preliminary data.</text>
</comment>
<dbReference type="RefSeq" id="WP_255866610.1">
    <property type="nucleotide sequence ID" value="NZ_CP104263.1"/>
</dbReference>
<keyword evidence="2" id="KW-1185">Reference proteome</keyword>
<reference evidence="1 2" key="1">
    <citation type="submission" date="2022-07" db="EMBL/GenBank/DDBJ databases">
        <title>Novel species in genus Arthrobacter.</title>
        <authorList>
            <person name="Liu Y."/>
        </authorList>
    </citation>
    <scope>NUCLEOTIDE SEQUENCE [LARGE SCALE GENOMIC DNA]</scope>
    <source>
        <strain evidence="2">zg-Y859</strain>
    </source>
</reference>
<gene>
    <name evidence="1" type="ORF">NNX28_16920</name>
</gene>
<evidence type="ECO:0000313" key="2">
    <source>
        <dbReference type="Proteomes" id="UP001206924"/>
    </source>
</evidence>
<dbReference type="EMBL" id="JANFLP010000020">
    <property type="protein sequence ID" value="MCQ1951602.1"/>
    <property type="molecule type" value="Genomic_DNA"/>
</dbReference>
<dbReference type="Proteomes" id="UP001206924">
    <property type="component" value="Unassembled WGS sequence"/>
</dbReference>
<sequence length="107" mass="12083">MSDLKRLEQEMIARRPWTAAEPESIWHITGHFPKNKGSFIDCLAFALPHYVTGGPVLFKMIGAMDELIDPEWITHGRELILVEVSDPTQAYYEADQKIIDQAKADGA</sequence>
<evidence type="ECO:0000313" key="1">
    <source>
        <dbReference type="EMBL" id="MCQ1951602.1"/>
    </source>
</evidence>
<protein>
    <submittedName>
        <fullName evidence="1">Uncharacterized protein</fullName>
    </submittedName>
</protein>
<proteinExistence type="predicted"/>
<name>A0ABT1NVG4_9MICC</name>
<accession>A0ABT1NVG4</accession>
<organism evidence="1 2">
    <name type="scientific">Arthrobacter jinronghuae</name>
    <dbReference type="NCBI Taxonomy" id="2964609"/>
    <lineage>
        <taxon>Bacteria</taxon>
        <taxon>Bacillati</taxon>
        <taxon>Actinomycetota</taxon>
        <taxon>Actinomycetes</taxon>
        <taxon>Micrococcales</taxon>
        <taxon>Micrococcaceae</taxon>
        <taxon>Arthrobacter</taxon>
    </lineage>
</organism>